<feature type="transmembrane region" description="Helical" evidence="17">
    <location>
        <begin position="95"/>
        <end position="115"/>
    </location>
</feature>
<organism evidence="19 20">
    <name type="scientific">Marinihelvus fidelis</name>
    <dbReference type="NCBI Taxonomy" id="2613842"/>
    <lineage>
        <taxon>Bacteria</taxon>
        <taxon>Pseudomonadati</taxon>
        <taxon>Pseudomonadota</taxon>
        <taxon>Gammaproteobacteria</taxon>
        <taxon>Chromatiales</taxon>
        <taxon>Wenzhouxiangellaceae</taxon>
        <taxon>Marinihelvus</taxon>
    </lineage>
</organism>
<comment type="catalytic activity">
    <reaction evidence="15 16">
        <text>NAD(+) + NADPH + H(+)(in) = NADH + NADP(+) + H(+)(out)</text>
        <dbReference type="Rhea" id="RHEA:47992"/>
        <dbReference type="ChEBI" id="CHEBI:15378"/>
        <dbReference type="ChEBI" id="CHEBI:57540"/>
        <dbReference type="ChEBI" id="CHEBI:57783"/>
        <dbReference type="ChEBI" id="CHEBI:57945"/>
        <dbReference type="ChEBI" id="CHEBI:58349"/>
        <dbReference type="EC" id="7.1.1.1"/>
    </reaction>
</comment>
<feature type="transmembrane region" description="Helical" evidence="17">
    <location>
        <begin position="65"/>
        <end position="83"/>
    </location>
</feature>
<evidence type="ECO:0000256" key="17">
    <source>
        <dbReference type="SAM" id="Phobius"/>
    </source>
</evidence>
<keyword evidence="13 16" id="KW-0520">NAD</keyword>
<keyword evidence="7 16" id="KW-1003">Cell membrane</keyword>
<dbReference type="PANTHER" id="PTHR44758">
    <property type="entry name" value="NAD(P) TRANSHYDROGENASE SUBUNIT BETA"/>
    <property type="match status" value="1"/>
</dbReference>
<dbReference type="InterPro" id="IPR034300">
    <property type="entry name" value="PNTB-like"/>
</dbReference>
<keyword evidence="14 16" id="KW-0472">Membrane</keyword>
<evidence type="ECO:0000256" key="1">
    <source>
        <dbReference type="ARBA" id="ARBA00003943"/>
    </source>
</evidence>
<dbReference type="GO" id="GO:0050661">
    <property type="term" value="F:NADP binding"/>
    <property type="evidence" value="ECO:0007669"/>
    <property type="project" value="InterPro"/>
</dbReference>
<evidence type="ECO:0000256" key="7">
    <source>
        <dbReference type="ARBA" id="ARBA00022475"/>
    </source>
</evidence>
<accession>A0A5N0THS4</accession>
<dbReference type="GO" id="GO:0005886">
    <property type="term" value="C:plasma membrane"/>
    <property type="evidence" value="ECO:0007669"/>
    <property type="project" value="UniProtKB-SubCell"/>
</dbReference>
<evidence type="ECO:0000256" key="11">
    <source>
        <dbReference type="ARBA" id="ARBA00022967"/>
    </source>
</evidence>
<gene>
    <name evidence="19" type="ORF">F3N42_03390</name>
</gene>
<reference evidence="19 20" key="1">
    <citation type="submission" date="2019-09" db="EMBL/GenBank/DDBJ databases">
        <title>Wenzhouxiangella sp. Genome sequencing and assembly.</title>
        <authorList>
            <person name="Zhang R."/>
        </authorList>
    </citation>
    <scope>NUCLEOTIDE SEQUENCE [LARGE SCALE GENOMIC DNA]</scope>
    <source>
        <strain evidence="19 20">W260</strain>
    </source>
</reference>
<sequence>MSEFLDPKLAGWLIDAAYFLAAILFILGLKKMSHPTTARGGIVWAGIGMVVATVISYLTPDMHNYLLMTAAIFVGGVLAWWTGKKVAMTDMPQMIALYNGMGGGSAAAIAAVELLRLMTGKGLSHDIPAARELAVIGALIGTIAFSGSLIAFAKLQGWMRKVYRFPGQQVFNALVFVAIIVLGFMLALTDFTAWHFIAFFGLALLFGVLMTVPIGGADMPVVISLYNALTGLAVGFEGYVLDNPAMMIAGIVVGSAGTLLTQLMARAMNRPLTNVLFAGFGTGDSGGEGVEVTGSMKAIDPSDAAITMAYADKVIIVPGYGMAVAQAQHKIWEMTQLLVDKGVKVVFAIHPVAGRMPGHMNVLLAEAGVPYDMIYDLEDVNNEFGTADVALVIGANDVVNPAARKDKSSPIYGMPILDADHAKNVFVVKRGQGTGFSGIENLLFFEDNTRMCYGDAQDVAQKFIAGVKSL</sequence>
<feature type="transmembrane region" description="Helical" evidence="17">
    <location>
        <begin position="41"/>
        <end position="59"/>
    </location>
</feature>
<keyword evidence="9 17" id="KW-0812">Transmembrane</keyword>
<dbReference type="InterPro" id="IPR029035">
    <property type="entry name" value="DHS-like_NAD/FAD-binding_dom"/>
</dbReference>
<dbReference type="PIRSF" id="PIRSF000204">
    <property type="entry name" value="PNTB"/>
    <property type="match status" value="1"/>
</dbReference>
<comment type="function">
    <text evidence="1 16">The transhydrogenation between NADH and NADP is coupled to respiration and ATP hydrolysis and functions as a proton pump across the membrane.</text>
</comment>
<evidence type="ECO:0000256" key="13">
    <source>
        <dbReference type="ARBA" id="ARBA00023027"/>
    </source>
</evidence>
<evidence type="ECO:0000313" key="19">
    <source>
        <dbReference type="EMBL" id="KAA9133406.1"/>
    </source>
</evidence>
<evidence type="ECO:0000259" key="18">
    <source>
        <dbReference type="Pfam" id="PF02233"/>
    </source>
</evidence>
<evidence type="ECO:0000256" key="6">
    <source>
        <dbReference type="ARBA" id="ARBA00014581"/>
    </source>
</evidence>
<keyword evidence="8 16" id="KW-0997">Cell inner membrane</keyword>
<comment type="subunit">
    <text evidence="4">Heterodimer of an alpha and a beta chain.</text>
</comment>
<evidence type="ECO:0000256" key="10">
    <source>
        <dbReference type="ARBA" id="ARBA00022857"/>
    </source>
</evidence>
<keyword evidence="10 16" id="KW-0521">NADP</keyword>
<dbReference type="AlphaFoldDB" id="A0A5N0THS4"/>
<evidence type="ECO:0000256" key="2">
    <source>
        <dbReference type="ARBA" id="ARBA00004429"/>
    </source>
</evidence>
<evidence type="ECO:0000256" key="14">
    <source>
        <dbReference type="ARBA" id="ARBA00023136"/>
    </source>
</evidence>
<dbReference type="SUPFAM" id="SSF52467">
    <property type="entry name" value="DHS-like NAD/FAD-binding domain"/>
    <property type="match status" value="1"/>
</dbReference>
<dbReference type="Proteomes" id="UP000325372">
    <property type="component" value="Unassembled WGS sequence"/>
</dbReference>
<dbReference type="Pfam" id="PF02233">
    <property type="entry name" value="PNTB"/>
    <property type="match status" value="1"/>
</dbReference>
<dbReference type="PANTHER" id="PTHR44758:SF1">
    <property type="entry name" value="NAD(P) TRANSHYDROGENASE SUBUNIT BETA"/>
    <property type="match status" value="1"/>
</dbReference>
<feature type="transmembrane region" description="Helical" evidence="17">
    <location>
        <begin position="135"/>
        <end position="158"/>
    </location>
</feature>
<feature type="transmembrane region" description="Helical" evidence="17">
    <location>
        <begin position="246"/>
        <end position="265"/>
    </location>
</feature>
<feature type="transmembrane region" description="Helical" evidence="17">
    <location>
        <begin position="221"/>
        <end position="240"/>
    </location>
</feature>
<dbReference type="RefSeq" id="WP_150862965.1">
    <property type="nucleotide sequence ID" value="NZ_VYXP01000002.1"/>
</dbReference>
<name>A0A5N0THS4_9GAMM</name>
<evidence type="ECO:0000256" key="3">
    <source>
        <dbReference type="ARBA" id="ARBA00007919"/>
    </source>
</evidence>
<evidence type="ECO:0000256" key="15">
    <source>
        <dbReference type="ARBA" id="ARBA00048202"/>
    </source>
</evidence>
<dbReference type="Gene3D" id="3.40.50.1220">
    <property type="entry name" value="TPP-binding domain"/>
    <property type="match status" value="1"/>
</dbReference>
<dbReference type="EC" id="7.1.1.1" evidence="5 16"/>
<keyword evidence="12 17" id="KW-1133">Transmembrane helix</keyword>
<comment type="similarity">
    <text evidence="3 16">Belongs to the PNT beta subunit family.</text>
</comment>
<feature type="transmembrane region" description="Helical" evidence="17">
    <location>
        <begin position="194"/>
        <end position="214"/>
    </location>
</feature>
<keyword evidence="11 16" id="KW-1278">Translocase</keyword>
<proteinExistence type="inferred from homology"/>
<comment type="caution">
    <text evidence="19">The sequence shown here is derived from an EMBL/GenBank/DDBJ whole genome shotgun (WGS) entry which is preliminary data.</text>
</comment>
<evidence type="ECO:0000256" key="9">
    <source>
        <dbReference type="ARBA" id="ARBA00022692"/>
    </source>
</evidence>
<feature type="transmembrane region" description="Helical" evidence="17">
    <location>
        <begin position="12"/>
        <end position="29"/>
    </location>
</feature>
<evidence type="ECO:0000256" key="16">
    <source>
        <dbReference type="PIRNR" id="PIRNR000204"/>
    </source>
</evidence>
<evidence type="ECO:0000256" key="5">
    <source>
        <dbReference type="ARBA" id="ARBA00012943"/>
    </source>
</evidence>
<dbReference type="InterPro" id="IPR012136">
    <property type="entry name" value="NADH_DH_b"/>
</dbReference>
<feature type="transmembrane region" description="Helical" evidence="17">
    <location>
        <begin position="170"/>
        <end position="188"/>
    </location>
</feature>
<evidence type="ECO:0000256" key="4">
    <source>
        <dbReference type="ARBA" id="ARBA00011870"/>
    </source>
</evidence>
<evidence type="ECO:0000256" key="8">
    <source>
        <dbReference type="ARBA" id="ARBA00022519"/>
    </source>
</evidence>
<dbReference type="EMBL" id="VYXP01000002">
    <property type="protein sequence ID" value="KAA9133406.1"/>
    <property type="molecule type" value="Genomic_DNA"/>
</dbReference>
<comment type="subcellular location">
    <subcellularLocation>
        <location evidence="2">Cell inner membrane</location>
        <topology evidence="2">Multi-pass membrane protein</topology>
    </subcellularLocation>
</comment>
<evidence type="ECO:0000256" key="12">
    <source>
        <dbReference type="ARBA" id="ARBA00022989"/>
    </source>
</evidence>
<evidence type="ECO:0000313" key="20">
    <source>
        <dbReference type="Proteomes" id="UP000325372"/>
    </source>
</evidence>
<protein>
    <recommendedName>
        <fullName evidence="6 16">NAD(P) transhydrogenase subunit beta</fullName>
        <ecNumber evidence="5 16">7.1.1.1</ecNumber>
    </recommendedName>
    <alternativeName>
        <fullName evidence="16">Nicotinamide nucleotide transhydrogenase subunit beta</fullName>
    </alternativeName>
</protein>
<feature type="domain" description="NADP transhydrogenase beta-like" evidence="18">
    <location>
        <begin position="15"/>
        <end position="464"/>
    </location>
</feature>
<keyword evidence="20" id="KW-1185">Reference proteome</keyword>
<dbReference type="GO" id="GO:0008750">
    <property type="term" value="F:proton-translocating NAD(P)+ transhydrogenase activity"/>
    <property type="evidence" value="ECO:0007669"/>
    <property type="project" value="UniProtKB-EC"/>
</dbReference>